<proteinExistence type="predicted"/>
<evidence type="ECO:0000313" key="6">
    <source>
        <dbReference type="Proteomes" id="UP000004995"/>
    </source>
</evidence>
<evidence type="ECO:0000256" key="1">
    <source>
        <dbReference type="ARBA" id="ARBA00022692"/>
    </source>
</evidence>
<keyword evidence="1 4" id="KW-0812">Transmembrane</keyword>
<name>K4AGU8_SETIT</name>
<dbReference type="Proteomes" id="UP000004995">
    <property type="component" value="Unassembled WGS sequence"/>
</dbReference>
<feature type="transmembrane region" description="Helical" evidence="4">
    <location>
        <begin position="34"/>
        <end position="55"/>
    </location>
</feature>
<dbReference type="OMA" id="SHTCADR"/>
<evidence type="ECO:0000256" key="3">
    <source>
        <dbReference type="ARBA" id="ARBA00023136"/>
    </source>
</evidence>
<dbReference type="Gramene" id="KQK89359">
    <property type="protein sequence ID" value="KQK89359"/>
    <property type="gene ID" value="SETIT_038105mg"/>
</dbReference>
<keyword evidence="3 4" id="KW-0472">Membrane</keyword>
<dbReference type="AlphaFoldDB" id="K4AGU8"/>
<evidence type="ECO:0000313" key="5">
    <source>
        <dbReference type="EnsemblPlants" id="KQK89359"/>
    </source>
</evidence>
<accession>K4AGU8</accession>
<reference evidence="6" key="1">
    <citation type="journal article" date="2012" name="Nat. Biotechnol.">
        <title>Reference genome sequence of the model plant Setaria.</title>
        <authorList>
            <person name="Bennetzen J.L."/>
            <person name="Schmutz J."/>
            <person name="Wang H."/>
            <person name="Percifield R."/>
            <person name="Hawkins J."/>
            <person name="Pontaroli A.C."/>
            <person name="Estep M."/>
            <person name="Feng L."/>
            <person name="Vaughn J.N."/>
            <person name="Grimwood J."/>
            <person name="Jenkins J."/>
            <person name="Barry K."/>
            <person name="Lindquist E."/>
            <person name="Hellsten U."/>
            <person name="Deshpande S."/>
            <person name="Wang X."/>
            <person name="Wu X."/>
            <person name="Mitros T."/>
            <person name="Triplett J."/>
            <person name="Yang X."/>
            <person name="Ye C.Y."/>
            <person name="Mauro-Herrera M."/>
            <person name="Wang L."/>
            <person name="Li P."/>
            <person name="Sharma M."/>
            <person name="Sharma R."/>
            <person name="Ronald P.C."/>
            <person name="Panaud O."/>
            <person name="Kellogg E.A."/>
            <person name="Brutnell T.P."/>
            <person name="Doust A.N."/>
            <person name="Tuskan G.A."/>
            <person name="Rokhsar D."/>
            <person name="Devos K.M."/>
        </authorList>
    </citation>
    <scope>NUCLEOTIDE SEQUENCE [LARGE SCALE GENOMIC DNA]</scope>
    <source>
        <strain evidence="6">cv. Yugu1</strain>
    </source>
</reference>
<evidence type="ECO:0000256" key="2">
    <source>
        <dbReference type="ARBA" id="ARBA00022989"/>
    </source>
</evidence>
<dbReference type="EnsemblPlants" id="KQK89359">
    <property type="protein sequence ID" value="KQK89359"/>
    <property type="gene ID" value="SETIT_038105mg"/>
</dbReference>
<protein>
    <recommendedName>
        <fullName evidence="7">WAT1-related protein</fullName>
    </recommendedName>
</protein>
<dbReference type="InParanoid" id="K4AGU8"/>
<evidence type="ECO:0008006" key="7">
    <source>
        <dbReference type="Google" id="ProtNLM"/>
    </source>
</evidence>
<keyword evidence="2 4" id="KW-1133">Transmembrane helix</keyword>
<dbReference type="GO" id="GO:0016020">
    <property type="term" value="C:membrane"/>
    <property type="evidence" value="ECO:0007669"/>
    <property type="project" value="InterPro"/>
</dbReference>
<dbReference type="GO" id="GO:0022857">
    <property type="term" value="F:transmembrane transporter activity"/>
    <property type="evidence" value="ECO:0007669"/>
    <property type="project" value="InterPro"/>
</dbReference>
<dbReference type="EMBL" id="AGNK02005670">
    <property type="status" value="NOT_ANNOTATED_CDS"/>
    <property type="molecule type" value="Genomic_DNA"/>
</dbReference>
<keyword evidence="6" id="KW-1185">Reference proteome</keyword>
<dbReference type="PANTHER" id="PTHR31218">
    <property type="entry name" value="WAT1-RELATED PROTEIN"/>
    <property type="match status" value="1"/>
</dbReference>
<dbReference type="InterPro" id="IPR030184">
    <property type="entry name" value="WAT1-related"/>
</dbReference>
<dbReference type="HOGENOM" id="CLU_025359_6_0_1"/>
<feature type="transmembrane region" description="Helical" evidence="4">
    <location>
        <begin position="6"/>
        <end position="22"/>
    </location>
</feature>
<sequence length="114" mass="12228">MDAKPYILAIIIVAIYAGMYVISKAAFDHGMNSFVFVFYRQAAASVWLLPIALVLGRSTLGLNFSNASVTLTSATVASATSNSTPVITFRLGTALQVTQLYASSIKVYINLSTR</sequence>
<dbReference type="STRING" id="4555.K4AGU8"/>
<organism evidence="5 6">
    <name type="scientific">Setaria italica</name>
    <name type="common">Foxtail millet</name>
    <name type="synonym">Panicum italicum</name>
    <dbReference type="NCBI Taxonomy" id="4555"/>
    <lineage>
        <taxon>Eukaryota</taxon>
        <taxon>Viridiplantae</taxon>
        <taxon>Streptophyta</taxon>
        <taxon>Embryophyta</taxon>
        <taxon>Tracheophyta</taxon>
        <taxon>Spermatophyta</taxon>
        <taxon>Magnoliopsida</taxon>
        <taxon>Liliopsida</taxon>
        <taxon>Poales</taxon>
        <taxon>Poaceae</taxon>
        <taxon>PACMAD clade</taxon>
        <taxon>Panicoideae</taxon>
        <taxon>Panicodae</taxon>
        <taxon>Paniceae</taxon>
        <taxon>Cenchrinae</taxon>
        <taxon>Setaria</taxon>
    </lineage>
</organism>
<reference evidence="5" key="2">
    <citation type="submission" date="2018-08" db="UniProtKB">
        <authorList>
            <consortium name="EnsemblPlants"/>
        </authorList>
    </citation>
    <scope>IDENTIFICATION</scope>
    <source>
        <strain evidence="5">Yugu1</strain>
    </source>
</reference>
<evidence type="ECO:0000256" key="4">
    <source>
        <dbReference type="SAM" id="Phobius"/>
    </source>
</evidence>